<dbReference type="EMBL" id="JACCCW010000001">
    <property type="protein sequence ID" value="NYF78857.1"/>
    <property type="molecule type" value="Genomic_DNA"/>
</dbReference>
<dbReference type="CDD" id="cd16894">
    <property type="entry name" value="MltD-like"/>
    <property type="match status" value="1"/>
</dbReference>
<feature type="compositionally biased region" description="Low complexity" evidence="2">
    <location>
        <begin position="570"/>
        <end position="611"/>
    </location>
</feature>
<sequence length="624" mass="67898">MIREKWMRRCALVVACAPLVLLAGCPQDDLAAPGTVATQATAPTVATPVAAPQQASAATPAQTVESSANAYKVQQLINSAEASYRSGVENYRANRLDAARLDFDTAVDVMLTSGMDLKNDPQLSDEFEHLLNAVNSLEMAALKQGNGFSPKIEETPLESAGDLTFAPNPELTAKLKAELEIKSDLPLVINDEVAGYIGIFANSTSFQAHMRHSMERGGKYKAIIQKALADQGVPQDLYYLAVAESGFQPQVVNAKSGAGGMWQFMPFQGAYGLTRNGYFDERFDPEKSSIAYAKYMKALYNQFGDWYLAMAAYDWGPGYVQKAVMRTGYADFWELYRRNAMPKETKAYVPQILAAVIMAKNPAKYGLDKVVPDPAVVWDTEKVDYAIDMRLVADLTNSSLSEIVALNPSLLRMTTPSDLPFDLHLPVGTKGVFEERLKDIPEEKRSSWRFHVVRTGETLDGIAASLHAHPSDIVAENGMKAGETVEGGDELVVPLTVASMVKRPQRYTVRRDDTLVTVADRFNVSVEDLRSWNHLSTGGVRTGQSLNVSEPVHLAPSLRSRRAASRGRRSGLAGSSKGSSKQSSKQASKQLSTGSSRGASKSVKSSTKTSTQNGTLKSKHKAAR</sequence>
<feature type="compositionally biased region" description="Basic residues" evidence="2">
    <location>
        <begin position="559"/>
        <end position="569"/>
    </location>
</feature>
<organism evidence="5 6">
    <name type="scientific">Granulicella arctica</name>
    <dbReference type="NCBI Taxonomy" id="940613"/>
    <lineage>
        <taxon>Bacteria</taxon>
        <taxon>Pseudomonadati</taxon>
        <taxon>Acidobacteriota</taxon>
        <taxon>Terriglobia</taxon>
        <taxon>Terriglobales</taxon>
        <taxon>Acidobacteriaceae</taxon>
        <taxon>Granulicella</taxon>
    </lineage>
</organism>
<dbReference type="InterPro" id="IPR036779">
    <property type="entry name" value="LysM_dom_sf"/>
</dbReference>
<evidence type="ECO:0000256" key="1">
    <source>
        <dbReference type="ARBA" id="ARBA00007734"/>
    </source>
</evidence>
<dbReference type="PANTHER" id="PTHR37423">
    <property type="entry name" value="SOLUBLE LYTIC MUREIN TRANSGLYCOSYLASE-RELATED"/>
    <property type="match status" value="1"/>
</dbReference>
<dbReference type="RefSeq" id="WP_179488626.1">
    <property type="nucleotide sequence ID" value="NZ_JACCCW010000001.1"/>
</dbReference>
<keyword evidence="6" id="KW-1185">Reference proteome</keyword>
<keyword evidence="3" id="KW-0732">Signal</keyword>
<dbReference type="Proteomes" id="UP000589520">
    <property type="component" value="Unassembled WGS sequence"/>
</dbReference>
<dbReference type="InterPro" id="IPR018392">
    <property type="entry name" value="LysM"/>
</dbReference>
<evidence type="ECO:0000256" key="3">
    <source>
        <dbReference type="SAM" id="SignalP"/>
    </source>
</evidence>
<dbReference type="AlphaFoldDB" id="A0A7Y9PFJ0"/>
<feature type="domain" description="LysM" evidence="4">
    <location>
        <begin position="449"/>
        <end position="493"/>
    </location>
</feature>
<evidence type="ECO:0000313" key="6">
    <source>
        <dbReference type="Proteomes" id="UP000589520"/>
    </source>
</evidence>
<feature type="signal peptide" evidence="3">
    <location>
        <begin position="1"/>
        <end position="31"/>
    </location>
</feature>
<dbReference type="CDD" id="cd00118">
    <property type="entry name" value="LysM"/>
    <property type="match status" value="2"/>
</dbReference>
<reference evidence="5 6" key="1">
    <citation type="submission" date="2020-07" db="EMBL/GenBank/DDBJ databases">
        <title>Genomic Encyclopedia of Type Strains, Phase IV (KMG-V): Genome sequencing to study the core and pangenomes of soil and plant-associated prokaryotes.</title>
        <authorList>
            <person name="Whitman W."/>
        </authorList>
    </citation>
    <scope>NUCLEOTIDE SEQUENCE [LARGE SCALE GENOMIC DNA]</scope>
    <source>
        <strain evidence="5 6">X4EP2</strain>
    </source>
</reference>
<dbReference type="InterPro" id="IPR023346">
    <property type="entry name" value="Lysozyme-like_dom_sf"/>
</dbReference>
<dbReference type="Gene3D" id="1.10.530.10">
    <property type="match status" value="1"/>
</dbReference>
<feature type="region of interest" description="Disordered" evidence="2">
    <location>
        <begin position="535"/>
        <end position="624"/>
    </location>
</feature>
<accession>A0A7Y9PFJ0</accession>
<dbReference type="Gene3D" id="3.10.350.10">
    <property type="entry name" value="LysM domain"/>
    <property type="match status" value="2"/>
</dbReference>
<comment type="similarity">
    <text evidence="1">Belongs to the transglycosylase Slt family.</text>
</comment>
<evidence type="ECO:0000259" key="4">
    <source>
        <dbReference type="PROSITE" id="PS51782"/>
    </source>
</evidence>
<dbReference type="PROSITE" id="PS51257">
    <property type="entry name" value="PROKAR_LIPOPROTEIN"/>
    <property type="match status" value="1"/>
</dbReference>
<protein>
    <submittedName>
        <fullName evidence="5">Membrane-bound lytic murein transglycosylase D</fullName>
    </submittedName>
</protein>
<dbReference type="SMART" id="SM00257">
    <property type="entry name" value="LysM"/>
    <property type="match status" value="2"/>
</dbReference>
<feature type="chain" id="PRO_5030688147" evidence="3">
    <location>
        <begin position="32"/>
        <end position="624"/>
    </location>
</feature>
<evidence type="ECO:0000313" key="5">
    <source>
        <dbReference type="EMBL" id="NYF78857.1"/>
    </source>
</evidence>
<name>A0A7Y9PFJ0_9BACT</name>
<proteinExistence type="inferred from homology"/>
<dbReference type="Pfam" id="PF01476">
    <property type="entry name" value="LysM"/>
    <property type="match status" value="2"/>
</dbReference>
<gene>
    <name evidence="5" type="ORF">HDF17_001144</name>
</gene>
<dbReference type="SUPFAM" id="SSF53955">
    <property type="entry name" value="Lysozyme-like"/>
    <property type="match status" value="1"/>
</dbReference>
<dbReference type="PANTHER" id="PTHR37423:SF2">
    <property type="entry name" value="MEMBRANE-BOUND LYTIC MUREIN TRANSGLYCOSYLASE C"/>
    <property type="match status" value="1"/>
</dbReference>
<evidence type="ECO:0000256" key="2">
    <source>
        <dbReference type="SAM" id="MobiDB-lite"/>
    </source>
</evidence>
<dbReference type="Pfam" id="PF01464">
    <property type="entry name" value="SLT"/>
    <property type="match status" value="1"/>
</dbReference>
<dbReference type="InterPro" id="IPR008258">
    <property type="entry name" value="Transglycosylase_SLT_dom_1"/>
</dbReference>
<comment type="caution">
    <text evidence="5">The sequence shown here is derived from an EMBL/GenBank/DDBJ whole genome shotgun (WGS) entry which is preliminary data.</text>
</comment>
<dbReference type="SUPFAM" id="SSF54106">
    <property type="entry name" value="LysM domain"/>
    <property type="match status" value="2"/>
</dbReference>
<feature type="domain" description="LysM" evidence="4">
    <location>
        <begin position="505"/>
        <end position="548"/>
    </location>
</feature>
<dbReference type="PROSITE" id="PS51782">
    <property type="entry name" value="LYSM"/>
    <property type="match status" value="2"/>
</dbReference>